<evidence type="ECO:0000313" key="19">
    <source>
        <dbReference type="Proteomes" id="UP000813824"/>
    </source>
</evidence>
<dbReference type="PANTHER" id="PTHR19353">
    <property type="entry name" value="FATTY ACID DESATURASE 2"/>
    <property type="match status" value="1"/>
</dbReference>
<feature type="transmembrane region" description="Helical" evidence="16">
    <location>
        <begin position="316"/>
        <end position="339"/>
    </location>
</feature>
<dbReference type="SMART" id="SM01117">
    <property type="entry name" value="Cyt-b5"/>
    <property type="match status" value="1"/>
</dbReference>
<organism evidence="18 19">
    <name type="scientific">Cristinia sonorae</name>
    <dbReference type="NCBI Taxonomy" id="1940300"/>
    <lineage>
        <taxon>Eukaryota</taxon>
        <taxon>Fungi</taxon>
        <taxon>Dikarya</taxon>
        <taxon>Basidiomycota</taxon>
        <taxon>Agaricomycotina</taxon>
        <taxon>Agaricomycetes</taxon>
        <taxon>Agaricomycetidae</taxon>
        <taxon>Agaricales</taxon>
        <taxon>Pleurotineae</taxon>
        <taxon>Stephanosporaceae</taxon>
        <taxon>Cristinia</taxon>
    </lineage>
</organism>
<comment type="subcellular location">
    <subcellularLocation>
        <location evidence="1">Membrane</location>
        <topology evidence="1">Multi-pass membrane protein</topology>
    </subcellularLocation>
</comment>
<dbReference type="PANTHER" id="PTHR19353:SF30">
    <property type="entry name" value="DELTA 8-(E)-SPHINGOLIPID DESATURASE"/>
    <property type="match status" value="1"/>
</dbReference>
<dbReference type="InterPro" id="IPR001199">
    <property type="entry name" value="Cyt_B5-like_heme/steroid-bd"/>
</dbReference>
<comment type="pathway">
    <text evidence="3">Sphingolipid metabolism.</text>
</comment>
<evidence type="ECO:0000256" key="9">
    <source>
        <dbReference type="ARBA" id="ARBA00022723"/>
    </source>
</evidence>
<keyword evidence="11 16" id="KW-1133">Transmembrane helix</keyword>
<dbReference type="Pfam" id="PF00487">
    <property type="entry name" value="FA_desaturase"/>
    <property type="match status" value="1"/>
</dbReference>
<evidence type="ECO:0000256" key="15">
    <source>
        <dbReference type="ARBA" id="ARBA00023136"/>
    </source>
</evidence>
<evidence type="ECO:0000256" key="16">
    <source>
        <dbReference type="SAM" id="Phobius"/>
    </source>
</evidence>
<keyword evidence="10" id="KW-0746">Sphingolipid metabolism</keyword>
<dbReference type="InterPro" id="IPR012171">
    <property type="entry name" value="Fatty_acid_desaturase"/>
</dbReference>
<accession>A0A8K0XRH3</accession>
<dbReference type="SUPFAM" id="SSF55856">
    <property type="entry name" value="Cytochrome b5-like heme/steroid binding domain"/>
    <property type="match status" value="1"/>
</dbReference>
<comment type="caution">
    <text evidence="18">The sequence shown here is derived from an EMBL/GenBank/DDBJ whole genome shotgun (WGS) entry which is preliminary data.</text>
</comment>
<dbReference type="EMBL" id="JAEVFJ010000009">
    <property type="protein sequence ID" value="KAH8102585.1"/>
    <property type="molecule type" value="Genomic_DNA"/>
</dbReference>
<comment type="pathway">
    <text evidence="2">Lipid metabolism; sphingolipid metabolism.</text>
</comment>
<evidence type="ECO:0000256" key="8">
    <source>
        <dbReference type="ARBA" id="ARBA00022692"/>
    </source>
</evidence>
<reference evidence="18" key="1">
    <citation type="journal article" date="2021" name="New Phytol.">
        <title>Evolutionary innovations through gain and loss of genes in the ectomycorrhizal Boletales.</title>
        <authorList>
            <person name="Wu G."/>
            <person name="Miyauchi S."/>
            <person name="Morin E."/>
            <person name="Kuo A."/>
            <person name="Drula E."/>
            <person name="Varga T."/>
            <person name="Kohler A."/>
            <person name="Feng B."/>
            <person name="Cao Y."/>
            <person name="Lipzen A."/>
            <person name="Daum C."/>
            <person name="Hundley H."/>
            <person name="Pangilinan J."/>
            <person name="Johnson J."/>
            <person name="Barry K."/>
            <person name="LaButti K."/>
            <person name="Ng V."/>
            <person name="Ahrendt S."/>
            <person name="Min B."/>
            <person name="Choi I.G."/>
            <person name="Park H."/>
            <person name="Plett J.M."/>
            <person name="Magnuson J."/>
            <person name="Spatafora J.W."/>
            <person name="Nagy L.G."/>
            <person name="Henrissat B."/>
            <person name="Grigoriev I.V."/>
            <person name="Yang Z.L."/>
            <person name="Xu J."/>
            <person name="Martin F.M."/>
        </authorList>
    </citation>
    <scope>NUCLEOTIDE SEQUENCE</scope>
    <source>
        <strain evidence="18">KKN 215</strain>
    </source>
</reference>
<evidence type="ECO:0000256" key="7">
    <source>
        <dbReference type="ARBA" id="ARBA00022617"/>
    </source>
</evidence>
<evidence type="ECO:0000256" key="1">
    <source>
        <dbReference type="ARBA" id="ARBA00004141"/>
    </source>
</evidence>
<sequence>MGLPNQVYTRDQIAARILAGENIVLLNNKVLRIPPSWLATHPGGAVAILHFVGRNAADEVEAFHSDATLKRITRYVIGTVDIGKDGWKPFVPPIMSGWVRRTRKDGSTQWFNEADAVRDPKSASTGQILLVPKGEDSTSPSAPVLATIEPSPSSLSLKTQHEHSLAYKELHKRITEAGLYQTRYLAGYGPEIVRYIAFVLVSVFAYRQGWFVTSATFLGFFWHQITFTAHDLAHNGVTHNWVVDRLLGTFLADFLGGLSINWWADNHNTHHLVTNHPSHDPDIQHLPFFAISPAFLTSLWSSYYKRVMAFDALAKIIIPVQHYLFYVVMSLARFNLYALSYRYLALNAFKPKRATGGRWWWWTEVFALCLFYCWYGAVLKGCGNWWTALKYVLVSNIVPSPLHVQIVLSHFSRSTEDLGVTESFAARQLRTTADVICSPDVEFIHGGLHLQVTHHLFPRLPRHNLREASLLVKQFAQERGLEYAEFGFVQGNKVVRGVLKQVAEQVKIVGMVADAHVREAIEDRKAAYDS</sequence>
<protein>
    <recommendedName>
        <fullName evidence="6">Delta 8-(E)-sphingolipid desaturase</fullName>
        <ecNumber evidence="5">1.14.19.18</ecNumber>
    </recommendedName>
</protein>
<keyword evidence="15 16" id="KW-0472">Membrane</keyword>
<dbReference type="Proteomes" id="UP000813824">
    <property type="component" value="Unassembled WGS sequence"/>
</dbReference>
<proteinExistence type="inferred from homology"/>
<evidence type="ECO:0000256" key="2">
    <source>
        <dbReference type="ARBA" id="ARBA00004760"/>
    </source>
</evidence>
<dbReference type="OrthoDB" id="260091at2759"/>
<gene>
    <name evidence="18" type="ORF">BXZ70DRAFT_791685</name>
</gene>
<feature type="domain" description="Cytochrome b5 heme-binding" evidence="17">
    <location>
        <begin position="5"/>
        <end position="81"/>
    </location>
</feature>
<dbReference type="Gene3D" id="3.10.120.10">
    <property type="entry name" value="Cytochrome b5-like heme/steroid binding domain"/>
    <property type="match status" value="1"/>
</dbReference>
<keyword evidence="14" id="KW-0443">Lipid metabolism</keyword>
<evidence type="ECO:0000256" key="5">
    <source>
        <dbReference type="ARBA" id="ARBA00012019"/>
    </source>
</evidence>
<evidence type="ECO:0000256" key="13">
    <source>
        <dbReference type="ARBA" id="ARBA00023004"/>
    </source>
</evidence>
<dbReference type="AlphaFoldDB" id="A0A8K0XRH3"/>
<dbReference type="GO" id="GO:0006665">
    <property type="term" value="P:sphingolipid metabolic process"/>
    <property type="evidence" value="ECO:0007669"/>
    <property type="project" value="UniProtKB-UniPathway"/>
</dbReference>
<comment type="similarity">
    <text evidence="4">Belongs to the fatty acid desaturase type 1 family.</text>
</comment>
<dbReference type="GO" id="GO:0016717">
    <property type="term" value="F:oxidoreductase activity, acting on paired donors, with oxidation of a pair of donors resulting in the reduction of molecular oxygen to two molecules of water"/>
    <property type="evidence" value="ECO:0007669"/>
    <property type="project" value="TreeGrafter"/>
</dbReference>
<evidence type="ECO:0000256" key="11">
    <source>
        <dbReference type="ARBA" id="ARBA00022989"/>
    </source>
</evidence>
<evidence type="ECO:0000259" key="17">
    <source>
        <dbReference type="PROSITE" id="PS50255"/>
    </source>
</evidence>
<dbReference type="Pfam" id="PF00173">
    <property type="entry name" value="Cyt-b5"/>
    <property type="match status" value="1"/>
</dbReference>
<dbReference type="EC" id="1.14.19.18" evidence="5"/>
<dbReference type="InterPro" id="IPR036400">
    <property type="entry name" value="Cyt_B5-like_heme/steroid_sf"/>
</dbReference>
<evidence type="ECO:0000256" key="3">
    <source>
        <dbReference type="ARBA" id="ARBA00004991"/>
    </source>
</evidence>
<feature type="transmembrane region" description="Helical" evidence="16">
    <location>
        <begin position="359"/>
        <end position="379"/>
    </location>
</feature>
<keyword evidence="19" id="KW-1185">Reference proteome</keyword>
<dbReference type="CDD" id="cd03506">
    <property type="entry name" value="Delta6-FADS-like"/>
    <property type="match status" value="1"/>
</dbReference>
<evidence type="ECO:0000256" key="6">
    <source>
        <dbReference type="ARBA" id="ARBA00016939"/>
    </source>
</evidence>
<dbReference type="GO" id="GO:0046872">
    <property type="term" value="F:metal ion binding"/>
    <property type="evidence" value="ECO:0007669"/>
    <property type="project" value="UniProtKB-KW"/>
</dbReference>
<keyword evidence="7" id="KW-0349">Heme</keyword>
<dbReference type="PROSITE" id="PS50255">
    <property type="entry name" value="CYTOCHROME_B5_2"/>
    <property type="match status" value="1"/>
</dbReference>
<feature type="transmembrane region" description="Helical" evidence="16">
    <location>
        <begin position="286"/>
        <end position="304"/>
    </location>
</feature>
<evidence type="ECO:0000313" key="18">
    <source>
        <dbReference type="EMBL" id="KAH8102585.1"/>
    </source>
</evidence>
<keyword evidence="12" id="KW-0560">Oxidoreductase</keyword>
<keyword evidence="8 16" id="KW-0812">Transmembrane</keyword>
<dbReference type="InterPro" id="IPR005804">
    <property type="entry name" value="FA_desaturase_dom"/>
</dbReference>
<evidence type="ECO:0000256" key="4">
    <source>
        <dbReference type="ARBA" id="ARBA00009295"/>
    </source>
</evidence>
<dbReference type="PIRSF" id="PIRSF015921">
    <property type="entry name" value="FA_sphinglp_des"/>
    <property type="match status" value="1"/>
</dbReference>
<name>A0A8K0XRH3_9AGAR</name>
<evidence type="ECO:0000256" key="12">
    <source>
        <dbReference type="ARBA" id="ARBA00023002"/>
    </source>
</evidence>
<evidence type="ECO:0000256" key="10">
    <source>
        <dbReference type="ARBA" id="ARBA00022919"/>
    </source>
</evidence>
<dbReference type="GO" id="GO:0016020">
    <property type="term" value="C:membrane"/>
    <property type="evidence" value="ECO:0007669"/>
    <property type="project" value="UniProtKB-SubCell"/>
</dbReference>
<evidence type="ECO:0000256" key="14">
    <source>
        <dbReference type="ARBA" id="ARBA00023098"/>
    </source>
</evidence>
<keyword evidence="9" id="KW-0479">Metal-binding</keyword>
<keyword evidence="13" id="KW-0408">Iron</keyword>
<dbReference type="UniPathway" id="UPA00222"/>